<name>A0A315VD48_GAMAF</name>
<feature type="region of interest" description="Disordered" evidence="2">
    <location>
        <begin position="19"/>
        <end position="41"/>
    </location>
</feature>
<proteinExistence type="predicted"/>
<dbReference type="EMBL" id="NHOQ01002007">
    <property type="protein sequence ID" value="PWA20044.1"/>
    <property type="molecule type" value="Genomic_DNA"/>
</dbReference>
<gene>
    <name evidence="4" type="ORF">CCH79_00016090</name>
</gene>
<feature type="non-terminal residue" evidence="4">
    <location>
        <position position="1"/>
    </location>
</feature>
<organism evidence="4 5">
    <name type="scientific">Gambusia affinis</name>
    <name type="common">Western mosquitofish</name>
    <name type="synonym">Heterandria affinis</name>
    <dbReference type="NCBI Taxonomy" id="33528"/>
    <lineage>
        <taxon>Eukaryota</taxon>
        <taxon>Metazoa</taxon>
        <taxon>Chordata</taxon>
        <taxon>Craniata</taxon>
        <taxon>Vertebrata</taxon>
        <taxon>Euteleostomi</taxon>
        <taxon>Actinopterygii</taxon>
        <taxon>Neopterygii</taxon>
        <taxon>Teleostei</taxon>
        <taxon>Neoteleostei</taxon>
        <taxon>Acanthomorphata</taxon>
        <taxon>Ovalentaria</taxon>
        <taxon>Atherinomorphae</taxon>
        <taxon>Cyprinodontiformes</taxon>
        <taxon>Poeciliidae</taxon>
        <taxon>Poeciliinae</taxon>
        <taxon>Gambusia</taxon>
    </lineage>
</organism>
<evidence type="ECO:0000256" key="2">
    <source>
        <dbReference type="SAM" id="MobiDB-lite"/>
    </source>
</evidence>
<keyword evidence="1" id="KW-0863">Zinc-finger</keyword>
<dbReference type="PANTHER" id="PTHR47526">
    <property type="entry name" value="ATP-DEPENDENT DNA HELICASE"/>
    <property type="match status" value="1"/>
</dbReference>
<feature type="compositionally biased region" description="Basic and acidic residues" evidence="2">
    <location>
        <begin position="22"/>
        <end position="35"/>
    </location>
</feature>
<dbReference type="PANTHER" id="PTHR47526:SF3">
    <property type="entry name" value="PHD-TYPE DOMAIN-CONTAINING PROTEIN"/>
    <property type="match status" value="1"/>
</dbReference>
<feature type="region of interest" description="Disordered" evidence="2">
    <location>
        <begin position="325"/>
        <end position="345"/>
    </location>
</feature>
<comment type="caution">
    <text evidence="4">The sequence shown here is derived from an EMBL/GenBank/DDBJ whole genome shotgun (WGS) entry which is preliminary data.</text>
</comment>
<keyword evidence="1" id="KW-0479">Metal-binding</keyword>
<reference evidence="4 5" key="1">
    <citation type="journal article" date="2018" name="G3 (Bethesda)">
        <title>A High-Quality Reference Genome for the Invasive Mosquitofish Gambusia affinis Using a Chicago Library.</title>
        <authorList>
            <person name="Hoffberg S.L."/>
            <person name="Troendle N.J."/>
            <person name="Glenn T.C."/>
            <person name="Mahmud O."/>
            <person name="Louha S."/>
            <person name="Chalopin D."/>
            <person name="Bennetzen J.L."/>
            <person name="Mauricio R."/>
        </authorList>
    </citation>
    <scope>NUCLEOTIDE SEQUENCE [LARGE SCALE GENOMIC DNA]</scope>
    <source>
        <strain evidence="4">NE01/NJP1002.9</strain>
        <tissue evidence="4">Muscle</tissue>
    </source>
</reference>
<dbReference type="GO" id="GO:0008270">
    <property type="term" value="F:zinc ion binding"/>
    <property type="evidence" value="ECO:0007669"/>
    <property type="project" value="UniProtKB-KW"/>
</dbReference>
<feature type="region of interest" description="Disordered" evidence="2">
    <location>
        <begin position="412"/>
        <end position="431"/>
    </location>
</feature>
<feature type="compositionally biased region" description="Basic and acidic residues" evidence="2">
    <location>
        <begin position="412"/>
        <end position="423"/>
    </location>
</feature>
<keyword evidence="5" id="KW-1185">Reference proteome</keyword>
<dbReference type="InterPro" id="IPR007527">
    <property type="entry name" value="Znf_SWIM"/>
</dbReference>
<evidence type="ECO:0000256" key="1">
    <source>
        <dbReference type="PROSITE-ProRule" id="PRU00325"/>
    </source>
</evidence>
<dbReference type="AlphaFoldDB" id="A0A315VD48"/>
<accession>A0A315VD48</accession>
<dbReference type="Proteomes" id="UP000250572">
    <property type="component" value="Unassembled WGS sequence"/>
</dbReference>
<evidence type="ECO:0000259" key="3">
    <source>
        <dbReference type="PROSITE" id="PS50966"/>
    </source>
</evidence>
<keyword evidence="1" id="KW-0862">Zinc</keyword>
<evidence type="ECO:0000313" key="5">
    <source>
        <dbReference type="Proteomes" id="UP000250572"/>
    </source>
</evidence>
<evidence type="ECO:0000313" key="4">
    <source>
        <dbReference type="EMBL" id="PWA20044.1"/>
    </source>
</evidence>
<feature type="domain" description="SWIM-type" evidence="3">
    <location>
        <begin position="164"/>
        <end position="200"/>
    </location>
</feature>
<sequence length="431" mass="48701">VAALLQCWLPAAIITKEEEEANEKHKQETEEDMPHSTKKVRRSEAIMKSDYYQRLNSVARRRYDDKISAVGEDPYLIPPTQQKPVRECRIEELPGLCYPDIFMFLIEVPGYSAGALKAYKSLDAYRFFLRGWVRSLMLCTRKDKFIITSKVIQFEGLTENPHPVWTIIEPSGLVVSGHCTCMASSDVVCSHVAATLFALDACVRIQQEKSSPALPNSLRSRRSVEPVRDVNFSYPNKRRKTIDENSRQSTPAVPPATAEEIKQFYDSLASSGARSVVLSVLPGYSEEFNRSDTQSHRWHNQQARLPRLAMMSPCWSLCPSPPAASVEEREEVQSDSPEGGVHDPSMQTDAVVVGMLNGINRIFHIEQRISVAPPEPLAQFYHKASRIYSGKIRGRRNEADCDKERHLARIPETGRMRTEREDQGNGGKQLI</sequence>
<dbReference type="PROSITE" id="PS50966">
    <property type="entry name" value="ZF_SWIM"/>
    <property type="match status" value="1"/>
</dbReference>
<protein>
    <recommendedName>
        <fullName evidence="3">SWIM-type domain-containing protein</fullName>
    </recommendedName>
</protein>